<dbReference type="GO" id="GO:0046656">
    <property type="term" value="P:folic acid biosynthetic process"/>
    <property type="evidence" value="ECO:0007669"/>
    <property type="project" value="UniProtKB-KW"/>
</dbReference>
<dbReference type="Gene3D" id="3.30.1130.10">
    <property type="match status" value="1"/>
</dbReference>
<keyword evidence="1" id="KW-0289">Folate biosynthesis</keyword>
<evidence type="ECO:0000313" key="4">
    <source>
        <dbReference type="Proteomes" id="UP000290288"/>
    </source>
</evidence>
<dbReference type="EMBL" id="SDEE01000400">
    <property type="protein sequence ID" value="RXW16803.1"/>
    <property type="molecule type" value="Genomic_DNA"/>
</dbReference>
<evidence type="ECO:0000313" key="3">
    <source>
        <dbReference type="EMBL" id="RXW16803.1"/>
    </source>
</evidence>
<dbReference type="OrthoDB" id="5425486at2759"/>
<dbReference type="Proteomes" id="UP000290288">
    <property type="component" value="Unassembled WGS sequence"/>
</dbReference>
<sequence length="204" mass="21811">MSEKVGGKRQLEKRGNGNGFEGIDGLVKEVAEEAFELGGENVEAVRVIVEAHKLVLLAENFKVDVTIPSGRGEDTRPAVKAVTVEELTIPVIIGVNPPEREAKQRVVTDSVFYEKAGAGISHVEYQRAVDKLAKEIESSSYLPRNLWEAADAAHGRCRGILADRVKLSELGGGKGISGQAQSNWSGVTTSGKSRRTEGSSVAAE</sequence>
<proteinExistence type="predicted"/>
<organism evidence="3 4">
    <name type="scientific">Candolleomyces aberdarensis</name>
    <dbReference type="NCBI Taxonomy" id="2316362"/>
    <lineage>
        <taxon>Eukaryota</taxon>
        <taxon>Fungi</taxon>
        <taxon>Dikarya</taxon>
        <taxon>Basidiomycota</taxon>
        <taxon>Agaricomycotina</taxon>
        <taxon>Agaricomycetes</taxon>
        <taxon>Agaricomycetidae</taxon>
        <taxon>Agaricales</taxon>
        <taxon>Agaricineae</taxon>
        <taxon>Psathyrellaceae</taxon>
        <taxon>Candolleomyces</taxon>
    </lineage>
</organism>
<dbReference type="AlphaFoldDB" id="A0A4Q2DB27"/>
<comment type="caution">
    <text evidence="3">The sequence shown here is derived from an EMBL/GenBank/DDBJ whole genome shotgun (WGS) entry which is preliminary data.</text>
</comment>
<feature type="compositionally biased region" description="Polar residues" evidence="2">
    <location>
        <begin position="178"/>
        <end position="191"/>
    </location>
</feature>
<reference evidence="3 4" key="1">
    <citation type="submission" date="2019-01" db="EMBL/GenBank/DDBJ databases">
        <title>Draft genome sequence of Psathyrella aberdarensis IHI B618.</title>
        <authorList>
            <person name="Buettner E."/>
            <person name="Kellner H."/>
        </authorList>
    </citation>
    <scope>NUCLEOTIDE SEQUENCE [LARGE SCALE GENOMIC DNA]</scope>
    <source>
        <strain evidence="3 4">IHI B618</strain>
    </source>
</reference>
<dbReference type="InterPro" id="IPR043133">
    <property type="entry name" value="GTP-CH-I_C/QueF"/>
</dbReference>
<feature type="region of interest" description="Disordered" evidence="2">
    <location>
        <begin position="172"/>
        <end position="204"/>
    </location>
</feature>
<accession>A0A4Q2DB27</accession>
<evidence type="ECO:0000256" key="1">
    <source>
        <dbReference type="ARBA" id="ARBA00022909"/>
    </source>
</evidence>
<evidence type="ECO:0000256" key="2">
    <source>
        <dbReference type="SAM" id="MobiDB-lite"/>
    </source>
</evidence>
<dbReference type="STRING" id="2316362.A0A4Q2DB27"/>
<protein>
    <submittedName>
        <fullName evidence="3">Uncharacterized protein</fullName>
    </submittedName>
</protein>
<gene>
    <name evidence="3" type="ORF">EST38_g9058</name>
</gene>
<name>A0A4Q2DB27_9AGAR</name>
<keyword evidence="4" id="KW-1185">Reference proteome</keyword>